<evidence type="ECO:0008006" key="6">
    <source>
        <dbReference type="Google" id="ProtNLM"/>
    </source>
</evidence>
<comment type="similarity">
    <text evidence="1">Belongs to the DCC1 family.</text>
</comment>
<feature type="region of interest" description="Disordered" evidence="3">
    <location>
        <begin position="1"/>
        <end position="24"/>
    </location>
</feature>
<evidence type="ECO:0000313" key="4">
    <source>
        <dbReference type="EMBL" id="CBN74702.1"/>
    </source>
</evidence>
<protein>
    <recommendedName>
        <fullName evidence="6">Sister chromatid cohesion protein DCC1</fullName>
    </recommendedName>
</protein>
<gene>
    <name evidence="4" type="ORF">Esi_0037_0137</name>
</gene>
<dbReference type="GO" id="GO:0000775">
    <property type="term" value="C:chromosome, centromeric region"/>
    <property type="evidence" value="ECO:0007669"/>
    <property type="project" value="TreeGrafter"/>
</dbReference>
<dbReference type="PANTHER" id="PTHR13395:SF6">
    <property type="entry name" value="SISTER CHROMATID COHESION PROTEIN DCC1"/>
    <property type="match status" value="1"/>
</dbReference>
<dbReference type="GO" id="GO:0000785">
    <property type="term" value="C:chromatin"/>
    <property type="evidence" value="ECO:0007669"/>
    <property type="project" value="TreeGrafter"/>
</dbReference>
<proteinExistence type="inferred from homology"/>
<dbReference type="EMBL" id="FN649760">
    <property type="protein sequence ID" value="CBN74702.1"/>
    <property type="molecule type" value="Genomic_DNA"/>
</dbReference>
<keyword evidence="5" id="KW-1185">Reference proteome</keyword>
<dbReference type="InterPro" id="IPR019128">
    <property type="entry name" value="Dcc1"/>
</dbReference>
<evidence type="ECO:0000256" key="3">
    <source>
        <dbReference type="SAM" id="MobiDB-lite"/>
    </source>
</evidence>
<dbReference type="PANTHER" id="PTHR13395">
    <property type="entry name" value="SISTER CHROMATID COHESION PROTEIN DCC1-RELATED"/>
    <property type="match status" value="1"/>
</dbReference>
<dbReference type="AlphaFoldDB" id="D8LLS1"/>
<sequence>MGSGEDCPVLSSGPARKRPRPLEEAVETGDGVALKFSDSFASDNQNLVLLQVPESLLNEIGEDADKGLVKLIGGEDEDAVLVTGGQTFKLTKAETSNTLLLVPPEAATANTGVVGGNGASESSGGCTGKDDGGGGAKGEGGFEAVAAVGFQFELSKKTPSLEQIRVILEACLYRGNVEEAATDRGRLEALTLAELQTRVQFSRRELLQGLKELDAVEIDGRWRMVDPALMERTADALLAAVVEEDIPLDKVDSKACIAALPDCESLVLEHCLRTYSLPSDNVEEQNGAPSETAPAAADSVADQTVAPAYFRLDLAKVARLRAHQIMRAHEAEINGGGGGGSSSSSLHGSGGPISLGEFMDRWAASMPGVDTPSQDLLKGIALVETRDAKSEDKNASLVSYVPASGLPFSPAERLAALFRIKPKWPMAELEPYISEADRKAGFLLKNTRASTDPGTGQKLFSAR</sequence>
<dbReference type="Proteomes" id="UP000002630">
    <property type="component" value="Unassembled WGS sequence"/>
</dbReference>
<keyword evidence="2" id="KW-0235">DNA replication</keyword>
<organism evidence="4 5">
    <name type="scientific">Ectocarpus siliculosus</name>
    <name type="common">Brown alga</name>
    <name type="synonym">Conferva siliculosa</name>
    <dbReference type="NCBI Taxonomy" id="2880"/>
    <lineage>
        <taxon>Eukaryota</taxon>
        <taxon>Sar</taxon>
        <taxon>Stramenopiles</taxon>
        <taxon>Ochrophyta</taxon>
        <taxon>PX clade</taxon>
        <taxon>Phaeophyceae</taxon>
        <taxon>Ectocarpales</taxon>
        <taxon>Ectocarpaceae</taxon>
        <taxon>Ectocarpus</taxon>
    </lineage>
</organism>
<reference evidence="4 5" key="1">
    <citation type="journal article" date="2010" name="Nature">
        <title>The Ectocarpus genome and the independent evolution of multicellularity in brown algae.</title>
        <authorList>
            <person name="Cock J.M."/>
            <person name="Sterck L."/>
            <person name="Rouze P."/>
            <person name="Scornet D."/>
            <person name="Allen A.E."/>
            <person name="Amoutzias G."/>
            <person name="Anthouard V."/>
            <person name="Artiguenave F."/>
            <person name="Aury J.M."/>
            <person name="Badger J.H."/>
            <person name="Beszteri B."/>
            <person name="Billiau K."/>
            <person name="Bonnet E."/>
            <person name="Bothwell J.H."/>
            <person name="Bowler C."/>
            <person name="Boyen C."/>
            <person name="Brownlee C."/>
            <person name="Carrano C.J."/>
            <person name="Charrier B."/>
            <person name="Cho G.Y."/>
            <person name="Coelho S.M."/>
            <person name="Collen J."/>
            <person name="Corre E."/>
            <person name="Da Silva C."/>
            <person name="Delage L."/>
            <person name="Delaroque N."/>
            <person name="Dittami S.M."/>
            <person name="Doulbeau S."/>
            <person name="Elias M."/>
            <person name="Farnham G."/>
            <person name="Gachon C.M."/>
            <person name="Gschloessl B."/>
            <person name="Heesch S."/>
            <person name="Jabbari K."/>
            <person name="Jubin C."/>
            <person name="Kawai H."/>
            <person name="Kimura K."/>
            <person name="Kloareg B."/>
            <person name="Kupper F.C."/>
            <person name="Lang D."/>
            <person name="Le Bail A."/>
            <person name="Leblanc C."/>
            <person name="Lerouge P."/>
            <person name="Lohr M."/>
            <person name="Lopez P.J."/>
            <person name="Martens C."/>
            <person name="Maumus F."/>
            <person name="Michel G."/>
            <person name="Miranda-Saavedra D."/>
            <person name="Morales J."/>
            <person name="Moreau H."/>
            <person name="Motomura T."/>
            <person name="Nagasato C."/>
            <person name="Napoli C.A."/>
            <person name="Nelson D.R."/>
            <person name="Nyvall-Collen P."/>
            <person name="Peters A.F."/>
            <person name="Pommier C."/>
            <person name="Potin P."/>
            <person name="Poulain J."/>
            <person name="Quesneville H."/>
            <person name="Read B."/>
            <person name="Rensing S.A."/>
            <person name="Ritter A."/>
            <person name="Rousvoal S."/>
            <person name="Samanta M."/>
            <person name="Samson G."/>
            <person name="Schroeder D.C."/>
            <person name="Segurens B."/>
            <person name="Strittmatter M."/>
            <person name="Tonon T."/>
            <person name="Tregear J.W."/>
            <person name="Valentin K."/>
            <person name="von Dassow P."/>
            <person name="Yamagishi T."/>
            <person name="Van de Peer Y."/>
            <person name="Wincker P."/>
        </authorList>
    </citation>
    <scope>NUCLEOTIDE SEQUENCE [LARGE SCALE GENOMIC DNA]</scope>
    <source>
        <strain evidence="5">Ec32 / CCAP1310/4</strain>
    </source>
</reference>
<dbReference type="InParanoid" id="D8LLS1"/>
<dbReference type="GO" id="GO:0031390">
    <property type="term" value="C:Ctf18 RFC-like complex"/>
    <property type="evidence" value="ECO:0007669"/>
    <property type="project" value="InterPro"/>
</dbReference>
<dbReference type="GO" id="GO:0034088">
    <property type="term" value="P:maintenance of mitotic sister chromatid cohesion"/>
    <property type="evidence" value="ECO:0007669"/>
    <property type="project" value="TreeGrafter"/>
</dbReference>
<name>D8LLS1_ECTSI</name>
<evidence type="ECO:0000313" key="5">
    <source>
        <dbReference type="Proteomes" id="UP000002630"/>
    </source>
</evidence>
<dbReference type="eggNOG" id="KOG0798">
    <property type="taxonomic scope" value="Eukaryota"/>
</dbReference>
<accession>D8LLS1</accession>
<evidence type="ECO:0000256" key="2">
    <source>
        <dbReference type="ARBA" id="ARBA00022705"/>
    </source>
</evidence>
<dbReference type="GO" id="GO:0006260">
    <property type="term" value="P:DNA replication"/>
    <property type="evidence" value="ECO:0007669"/>
    <property type="project" value="UniProtKB-KW"/>
</dbReference>
<feature type="region of interest" description="Disordered" evidence="3">
    <location>
        <begin position="112"/>
        <end position="135"/>
    </location>
</feature>
<dbReference type="OrthoDB" id="188141at2759"/>
<evidence type="ECO:0000256" key="1">
    <source>
        <dbReference type="ARBA" id="ARBA00007017"/>
    </source>
</evidence>
<dbReference type="STRING" id="2880.D8LLS1"/>
<dbReference type="Pfam" id="PF09724">
    <property type="entry name" value="Dcc1"/>
    <property type="match status" value="1"/>
</dbReference>